<evidence type="ECO:0000256" key="8">
    <source>
        <dbReference type="RuleBase" id="RU363041"/>
    </source>
</evidence>
<keyword evidence="5 8" id="KW-0812">Transmembrane</keyword>
<dbReference type="EMBL" id="FLQY01000034">
    <property type="protein sequence ID" value="SBT04461.1"/>
    <property type="molecule type" value="Genomic_DNA"/>
</dbReference>
<keyword evidence="6 8" id="KW-1133">Transmembrane helix</keyword>
<protein>
    <recommendedName>
        <fullName evidence="8">Probable membrane transporter protein</fullName>
    </recommendedName>
</protein>
<feature type="transmembrane region" description="Helical" evidence="8">
    <location>
        <begin position="153"/>
        <end position="171"/>
    </location>
</feature>
<evidence type="ECO:0000256" key="7">
    <source>
        <dbReference type="ARBA" id="ARBA00023136"/>
    </source>
</evidence>
<evidence type="ECO:0000256" key="3">
    <source>
        <dbReference type="ARBA" id="ARBA00022448"/>
    </source>
</evidence>
<reference evidence="9 10" key="1">
    <citation type="submission" date="2016-06" db="EMBL/GenBank/DDBJ databases">
        <authorList>
            <person name="Kjaerup R.B."/>
            <person name="Dalgaard T.S."/>
            <person name="Juul-Madsen H.R."/>
        </authorList>
    </citation>
    <scope>NUCLEOTIDE SEQUENCE [LARGE SCALE GENOMIC DNA]</scope>
    <source>
        <strain evidence="9">2</strain>
    </source>
</reference>
<feature type="transmembrane region" description="Helical" evidence="8">
    <location>
        <begin position="120"/>
        <end position="141"/>
    </location>
</feature>
<dbReference type="InterPro" id="IPR002781">
    <property type="entry name" value="TM_pro_TauE-like"/>
</dbReference>
<feature type="transmembrane region" description="Helical" evidence="8">
    <location>
        <begin position="54"/>
        <end position="79"/>
    </location>
</feature>
<dbReference type="Pfam" id="PF01925">
    <property type="entry name" value="TauE"/>
    <property type="match status" value="1"/>
</dbReference>
<evidence type="ECO:0000256" key="6">
    <source>
        <dbReference type="ARBA" id="ARBA00022989"/>
    </source>
</evidence>
<name>A0A1A8XID7_9RHOO</name>
<evidence type="ECO:0000256" key="1">
    <source>
        <dbReference type="ARBA" id="ARBA00004651"/>
    </source>
</evidence>
<accession>A0A1A8XID7</accession>
<evidence type="ECO:0000256" key="5">
    <source>
        <dbReference type="ARBA" id="ARBA00022692"/>
    </source>
</evidence>
<keyword evidence="3" id="KW-0813">Transport</keyword>
<dbReference type="InterPro" id="IPR052017">
    <property type="entry name" value="TSUP"/>
</dbReference>
<dbReference type="PANTHER" id="PTHR30269:SF32">
    <property type="entry name" value="MEMBRANE TRANSPORTER PROTEIN-RELATED"/>
    <property type="match status" value="1"/>
</dbReference>
<keyword evidence="10" id="KW-1185">Reference proteome</keyword>
<evidence type="ECO:0000313" key="9">
    <source>
        <dbReference type="EMBL" id="SBT04461.1"/>
    </source>
</evidence>
<dbReference type="AlphaFoldDB" id="A0A1A8XID7"/>
<sequence>MMLFVCMGTAIGIGFLTGNSSRWPSLALGSVLAIYALAGLFLPRLSVPARQEAILGPVVGCITGVLTGATGVFAVPAVPYLSALGFTKDELIQALGLSFTVSTVALAAGLGAAGGFTQGLALGSAAAVVPALAGMFIGQTVRDKLEPQTFRKWFFVAMLLVGAYMAARALGAK</sequence>
<evidence type="ECO:0000313" key="10">
    <source>
        <dbReference type="Proteomes" id="UP000199600"/>
    </source>
</evidence>
<feature type="transmembrane region" description="Helical" evidence="8">
    <location>
        <begin position="26"/>
        <end position="42"/>
    </location>
</feature>
<comment type="similarity">
    <text evidence="2 8">Belongs to the 4-toluene sulfonate uptake permease (TSUP) (TC 2.A.102) family.</text>
</comment>
<evidence type="ECO:0000256" key="2">
    <source>
        <dbReference type="ARBA" id="ARBA00009142"/>
    </source>
</evidence>
<organism evidence="9 10">
    <name type="scientific">Candidatus Propionivibrio aalborgensis</name>
    <dbReference type="NCBI Taxonomy" id="1860101"/>
    <lineage>
        <taxon>Bacteria</taxon>
        <taxon>Pseudomonadati</taxon>
        <taxon>Pseudomonadota</taxon>
        <taxon>Betaproteobacteria</taxon>
        <taxon>Rhodocyclales</taxon>
        <taxon>Rhodocyclaceae</taxon>
        <taxon>Propionivibrio</taxon>
    </lineage>
</organism>
<keyword evidence="7 8" id="KW-0472">Membrane</keyword>
<dbReference type="Proteomes" id="UP000199600">
    <property type="component" value="Unassembled WGS sequence"/>
</dbReference>
<proteinExistence type="inferred from homology"/>
<comment type="subcellular location">
    <subcellularLocation>
        <location evidence="1 8">Cell membrane</location>
        <topology evidence="1 8">Multi-pass membrane protein</topology>
    </subcellularLocation>
</comment>
<dbReference type="GO" id="GO:0005886">
    <property type="term" value="C:plasma membrane"/>
    <property type="evidence" value="ECO:0007669"/>
    <property type="project" value="UniProtKB-SubCell"/>
</dbReference>
<gene>
    <name evidence="9" type="ORF">PROAA_1290009</name>
</gene>
<keyword evidence="4 8" id="KW-1003">Cell membrane</keyword>
<feature type="transmembrane region" description="Helical" evidence="8">
    <location>
        <begin position="91"/>
        <end position="113"/>
    </location>
</feature>
<dbReference type="PANTHER" id="PTHR30269">
    <property type="entry name" value="TRANSMEMBRANE PROTEIN YFCA"/>
    <property type="match status" value="1"/>
</dbReference>
<evidence type="ECO:0000256" key="4">
    <source>
        <dbReference type="ARBA" id="ARBA00022475"/>
    </source>
</evidence>